<dbReference type="PROSITE" id="PS50191">
    <property type="entry name" value="CRAL_TRIO"/>
    <property type="match status" value="1"/>
</dbReference>
<sequence length="721" mass="82645">MDQRSIAQGDETLSLPPSSLSLFSSDQLGCTHFDWIPILKLSQTKVFEDIATNFESSIILKTEKSLSTKIQKATLWKSERKKETNYYITTRRSESLEILFPFEERRERKSDVDNSEDERRRLSIGSLKKKALNASSRFTHSLKRKGKKKLDHRASNVSIEDVRDEEEEKAVFMFQQELLSRNLLPDRHNDYHMLLRFLKARKFDIEKATHMWSDMLQWRKEFGADTILEDFKFEELEEVLRYYPQGYHGVDREGRPVYIERLGKVEPSKLMQITSVERYIKYHVQEFERAFRDRFPACSVAAKRHIDSTTTILDVDGVGFKNFSKTAREMLLKMQKIDSDYYPETLHQMFVVNAGSGFRLLWNTVKGFLDPKTVSKIHVLGTKFHSRLLEVIDSSQLPAFLGGTCTCEGGCLRSNKGPWNDPDVIKLVQNGGARLIRHTRRLSEIEQRRNSISRLHLCKGSSDTSAVESGSDVDELSSPIVRKPLEQSRLAPVREEVRARDSTAYYSCDDHFVVVDKNVDYGIGGSVSTKSYNFTQLDFRNRAGSPVANSPSFLSDIRRLKNSSATQGHLRHYAQLILLLVIKLLSLLRFPVHRFTSRTMSTEASSSHTTPDPQSSDPSLSANLEAHPTTEILREDDLLASVVEKLQRLEMRLDQLANKAPEIPADKDRLLLDSWERIKSMEVDLEKTKKVLQATVLQQIEIAQSVEEVHSSSRRGRGFCS</sequence>
<dbReference type="GO" id="GO:0005886">
    <property type="term" value="C:plasma membrane"/>
    <property type="evidence" value="ECO:0007669"/>
    <property type="project" value="UniProtKB-SubCell"/>
</dbReference>
<dbReference type="PRINTS" id="PR00180">
    <property type="entry name" value="CRETINALDHBP"/>
</dbReference>
<feature type="region of interest" description="Disordered" evidence="6">
    <location>
        <begin position="599"/>
        <end position="622"/>
    </location>
</feature>
<dbReference type="Pfam" id="PF03765">
    <property type="entry name" value="CRAL_TRIO_N"/>
    <property type="match status" value="1"/>
</dbReference>
<dbReference type="AlphaFoldDB" id="A0A833QQ21"/>
<comment type="subcellular location">
    <subcellularLocation>
        <location evidence="1">Cell membrane</location>
        <topology evidence="1">Peripheral membrane protein</topology>
    </subcellularLocation>
    <subcellularLocation>
        <location evidence="2">Golgi apparatus membrane</location>
        <topology evidence="2">Peripheral membrane protein</topology>
    </subcellularLocation>
</comment>
<dbReference type="InterPro" id="IPR011074">
    <property type="entry name" value="CRAL/TRIO_N_dom"/>
</dbReference>
<feature type="domain" description="CRAL-TRIO" evidence="7">
    <location>
        <begin position="235"/>
        <end position="409"/>
    </location>
</feature>
<dbReference type="InterPro" id="IPR001251">
    <property type="entry name" value="CRAL-TRIO_dom"/>
</dbReference>
<evidence type="ECO:0000313" key="8">
    <source>
        <dbReference type="EMBL" id="KAF3325942.1"/>
    </source>
</evidence>
<dbReference type="SUPFAM" id="SSF46938">
    <property type="entry name" value="CRAL/TRIO N-terminal domain"/>
    <property type="match status" value="1"/>
</dbReference>
<dbReference type="GO" id="GO:0015031">
    <property type="term" value="P:protein transport"/>
    <property type="evidence" value="ECO:0007669"/>
    <property type="project" value="UniProtKB-KW"/>
</dbReference>
<dbReference type="Gene3D" id="1.10.8.20">
    <property type="entry name" value="N-terminal domain of phosphatidylinositol transfer protein sec14p"/>
    <property type="match status" value="1"/>
</dbReference>
<dbReference type="EMBL" id="SWLB01000019">
    <property type="protein sequence ID" value="KAF3325942.1"/>
    <property type="molecule type" value="Genomic_DNA"/>
</dbReference>
<dbReference type="SUPFAM" id="SSF52087">
    <property type="entry name" value="CRAL/TRIO domain"/>
    <property type="match status" value="1"/>
</dbReference>
<keyword evidence="4" id="KW-0333">Golgi apparatus</keyword>
<evidence type="ECO:0000256" key="6">
    <source>
        <dbReference type="SAM" id="MobiDB-lite"/>
    </source>
</evidence>
<dbReference type="PANTHER" id="PTHR45657">
    <property type="entry name" value="CRAL-TRIO DOMAIN-CONTAINING PROTEIN YKL091C-RELATED"/>
    <property type="match status" value="1"/>
</dbReference>
<dbReference type="Pfam" id="PF00650">
    <property type="entry name" value="CRAL_TRIO"/>
    <property type="match status" value="1"/>
</dbReference>
<dbReference type="InterPro" id="IPR036273">
    <property type="entry name" value="CRAL/TRIO_N_dom_sf"/>
</dbReference>
<keyword evidence="9" id="KW-1185">Reference proteome</keyword>
<comment type="similarity">
    <text evidence="5">Belongs to the SFH family.</text>
</comment>
<keyword evidence="3" id="KW-0653">Protein transport</keyword>
<gene>
    <name evidence="8" type="ORF">FCM35_KLT09022</name>
</gene>
<dbReference type="PANTHER" id="PTHR45657:SF62">
    <property type="entry name" value="OS08G0341700 PROTEIN"/>
    <property type="match status" value="1"/>
</dbReference>
<dbReference type="InterPro" id="IPR036865">
    <property type="entry name" value="CRAL-TRIO_dom_sf"/>
</dbReference>
<dbReference type="Gene3D" id="3.40.525.10">
    <property type="entry name" value="CRAL-TRIO lipid binding domain"/>
    <property type="match status" value="1"/>
</dbReference>
<evidence type="ECO:0000256" key="1">
    <source>
        <dbReference type="ARBA" id="ARBA00004202"/>
    </source>
</evidence>
<dbReference type="Proteomes" id="UP000623129">
    <property type="component" value="Unassembled WGS sequence"/>
</dbReference>
<evidence type="ECO:0000256" key="5">
    <source>
        <dbReference type="ARBA" id="ARBA00038020"/>
    </source>
</evidence>
<name>A0A833QQ21_9POAL</name>
<dbReference type="SMART" id="SM01100">
    <property type="entry name" value="CRAL_TRIO_N"/>
    <property type="match status" value="1"/>
</dbReference>
<dbReference type="InterPro" id="IPR051026">
    <property type="entry name" value="PI/PC_transfer"/>
</dbReference>
<reference evidence="8" key="1">
    <citation type="submission" date="2020-01" db="EMBL/GenBank/DDBJ databases">
        <title>Genome sequence of Kobresia littledalei, the first chromosome-level genome in the family Cyperaceae.</title>
        <authorList>
            <person name="Qu G."/>
        </authorList>
    </citation>
    <scope>NUCLEOTIDE SEQUENCE</scope>
    <source>
        <strain evidence="8">C.B.Clarke</strain>
        <tissue evidence="8">Leaf</tissue>
    </source>
</reference>
<evidence type="ECO:0000259" key="7">
    <source>
        <dbReference type="PROSITE" id="PS50191"/>
    </source>
</evidence>
<keyword evidence="3" id="KW-0813">Transport</keyword>
<proteinExistence type="inferred from homology"/>
<dbReference type="OrthoDB" id="1434354at2759"/>
<accession>A0A833QQ21</accession>
<organism evidence="8 9">
    <name type="scientific">Carex littledalei</name>
    <dbReference type="NCBI Taxonomy" id="544730"/>
    <lineage>
        <taxon>Eukaryota</taxon>
        <taxon>Viridiplantae</taxon>
        <taxon>Streptophyta</taxon>
        <taxon>Embryophyta</taxon>
        <taxon>Tracheophyta</taxon>
        <taxon>Spermatophyta</taxon>
        <taxon>Magnoliopsida</taxon>
        <taxon>Liliopsida</taxon>
        <taxon>Poales</taxon>
        <taxon>Cyperaceae</taxon>
        <taxon>Cyperoideae</taxon>
        <taxon>Cariceae</taxon>
        <taxon>Carex</taxon>
        <taxon>Carex subgen. Euthyceras</taxon>
    </lineage>
</organism>
<comment type="caution">
    <text evidence="8">The sequence shown here is derived from an EMBL/GenBank/DDBJ whole genome shotgun (WGS) entry which is preliminary data.</text>
</comment>
<dbReference type="SMART" id="SM00516">
    <property type="entry name" value="SEC14"/>
    <property type="match status" value="1"/>
</dbReference>
<dbReference type="CDD" id="cd00170">
    <property type="entry name" value="SEC14"/>
    <property type="match status" value="1"/>
</dbReference>
<protein>
    <submittedName>
        <fullName evidence="8">Phosphatidylinositol/phosphatidylcholine transfer protein SFH13-like isoform X2</fullName>
    </submittedName>
</protein>
<evidence type="ECO:0000256" key="3">
    <source>
        <dbReference type="ARBA" id="ARBA00022927"/>
    </source>
</evidence>
<evidence type="ECO:0000256" key="2">
    <source>
        <dbReference type="ARBA" id="ARBA00004395"/>
    </source>
</evidence>
<dbReference type="GO" id="GO:0000139">
    <property type="term" value="C:Golgi membrane"/>
    <property type="evidence" value="ECO:0007669"/>
    <property type="project" value="UniProtKB-SubCell"/>
</dbReference>
<evidence type="ECO:0000256" key="4">
    <source>
        <dbReference type="ARBA" id="ARBA00023034"/>
    </source>
</evidence>
<evidence type="ECO:0000313" key="9">
    <source>
        <dbReference type="Proteomes" id="UP000623129"/>
    </source>
</evidence>
<dbReference type="FunFam" id="3.40.525.10:FF:000011">
    <property type="entry name" value="SEC14 cytosolic factor"/>
    <property type="match status" value="1"/>
</dbReference>